<dbReference type="RefSeq" id="WP_155168594.1">
    <property type="nucleotide sequence ID" value="NZ_SMLW01000182.1"/>
</dbReference>
<keyword evidence="2" id="KW-1185">Reference proteome</keyword>
<accession>A0ABW9RHA8</accession>
<evidence type="ECO:0000313" key="2">
    <source>
        <dbReference type="Proteomes" id="UP000798808"/>
    </source>
</evidence>
<name>A0ABW9RHA8_9BACT</name>
<evidence type="ECO:0000313" key="1">
    <source>
        <dbReference type="EMBL" id="MTI23452.1"/>
    </source>
</evidence>
<organism evidence="1 2">
    <name type="scientific">Fulvivirga kasyanovii</name>
    <dbReference type="NCBI Taxonomy" id="396812"/>
    <lineage>
        <taxon>Bacteria</taxon>
        <taxon>Pseudomonadati</taxon>
        <taxon>Bacteroidota</taxon>
        <taxon>Cytophagia</taxon>
        <taxon>Cytophagales</taxon>
        <taxon>Fulvivirgaceae</taxon>
        <taxon>Fulvivirga</taxon>
    </lineage>
</organism>
<comment type="caution">
    <text evidence="1">The sequence shown here is derived from an EMBL/GenBank/DDBJ whole genome shotgun (WGS) entry which is preliminary data.</text>
</comment>
<dbReference type="Proteomes" id="UP000798808">
    <property type="component" value="Unassembled WGS sequence"/>
</dbReference>
<proteinExistence type="predicted"/>
<gene>
    <name evidence="1" type="ORF">E1163_00660</name>
</gene>
<dbReference type="EMBL" id="SMLW01000182">
    <property type="protein sequence ID" value="MTI23452.1"/>
    <property type="molecule type" value="Genomic_DNA"/>
</dbReference>
<sequence>MLLFLFSNLKETRETFNSADATASDIHVAGDDEVVMLNNSQIAGPAISLPVGRGDEIDMEVY</sequence>
<feature type="non-terminal residue" evidence="1">
    <location>
        <position position="62"/>
    </location>
</feature>
<protein>
    <submittedName>
        <fullName evidence="1">Uncharacterized protein</fullName>
    </submittedName>
</protein>
<reference evidence="1 2" key="1">
    <citation type="submission" date="2019-02" db="EMBL/GenBank/DDBJ databases">
        <authorList>
            <person name="Goldberg S.R."/>
            <person name="Haltli B.A."/>
            <person name="Correa H."/>
            <person name="Russell K.G."/>
        </authorList>
    </citation>
    <scope>NUCLEOTIDE SEQUENCE [LARGE SCALE GENOMIC DNA]</scope>
    <source>
        <strain evidence="1 2">JCM 16186</strain>
    </source>
</reference>